<accession>A0ABU9XJE9</accession>
<feature type="transmembrane region" description="Helical" evidence="6">
    <location>
        <begin position="98"/>
        <end position="119"/>
    </location>
</feature>
<dbReference type="Pfam" id="PF02588">
    <property type="entry name" value="YitT_membrane"/>
    <property type="match status" value="1"/>
</dbReference>
<evidence type="ECO:0000256" key="2">
    <source>
        <dbReference type="ARBA" id="ARBA00022475"/>
    </source>
</evidence>
<evidence type="ECO:0000256" key="6">
    <source>
        <dbReference type="SAM" id="Phobius"/>
    </source>
</evidence>
<evidence type="ECO:0000256" key="5">
    <source>
        <dbReference type="ARBA" id="ARBA00023136"/>
    </source>
</evidence>
<dbReference type="EMBL" id="JBDIML010000005">
    <property type="protein sequence ID" value="MEN2768405.1"/>
    <property type="molecule type" value="Genomic_DNA"/>
</dbReference>
<comment type="subcellular location">
    <subcellularLocation>
        <location evidence="1">Cell membrane</location>
        <topology evidence="1">Multi-pass membrane protein</topology>
    </subcellularLocation>
</comment>
<keyword evidence="5 6" id="KW-0472">Membrane</keyword>
<feature type="transmembrane region" description="Helical" evidence="6">
    <location>
        <begin position="140"/>
        <end position="160"/>
    </location>
</feature>
<gene>
    <name evidence="7" type="ORF">ABC228_14575</name>
</gene>
<evidence type="ECO:0000256" key="4">
    <source>
        <dbReference type="ARBA" id="ARBA00022989"/>
    </source>
</evidence>
<dbReference type="InterPro" id="IPR003740">
    <property type="entry name" value="YitT"/>
</dbReference>
<protein>
    <submittedName>
        <fullName evidence="7">YitT family protein</fullName>
    </submittedName>
</protein>
<dbReference type="RefSeq" id="WP_345825892.1">
    <property type="nucleotide sequence ID" value="NZ_JBDIML010000005.1"/>
</dbReference>
<reference evidence="7 8" key="1">
    <citation type="submission" date="2024-05" db="EMBL/GenBank/DDBJ databases">
        <authorList>
            <person name="Haq I."/>
            <person name="Ullah Z."/>
            <person name="Ahmad R."/>
            <person name="Li M."/>
            <person name="Tong Y."/>
        </authorList>
    </citation>
    <scope>NUCLEOTIDE SEQUENCE [LARGE SCALE GENOMIC DNA]</scope>
    <source>
        <strain evidence="7 8">16A2E</strain>
    </source>
</reference>
<evidence type="ECO:0000313" key="7">
    <source>
        <dbReference type="EMBL" id="MEN2768405.1"/>
    </source>
</evidence>
<keyword evidence="4 6" id="KW-1133">Transmembrane helix</keyword>
<feature type="transmembrane region" description="Helical" evidence="6">
    <location>
        <begin position="74"/>
        <end position="92"/>
    </location>
</feature>
<comment type="caution">
    <text evidence="7">The sequence shown here is derived from an EMBL/GenBank/DDBJ whole genome shotgun (WGS) entry which is preliminary data.</text>
</comment>
<feature type="transmembrane region" description="Helical" evidence="6">
    <location>
        <begin position="44"/>
        <end position="67"/>
    </location>
</feature>
<organism evidence="7 8">
    <name type="scientific">Ornithinibacillus xuwenensis</name>
    <dbReference type="NCBI Taxonomy" id="3144668"/>
    <lineage>
        <taxon>Bacteria</taxon>
        <taxon>Bacillati</taxon>
        <taxon>Bacillota</taxon>
        <taxon>Bacilli</taxon>
        <taxon>Bacillales</taxon>
        <taxon>Bacillaceae</taxon>
        <taxon>Ornithinibacillus</taxon>
    </lineage>
</organism>
<evidence type="ECO:0000313" key="8">
    <source>
        <dbReference type="Proteomes" id="UP001444625"/>
    </source>
</evidence>
<evidence type="ECO:0000256" key="3">
    <source>
        <dbReference type="ARBA" id="ARBA00022692"/>
    </source>
</evidence>
<keyword evidence="2" id="KW-1003">Cell membrane</keyword>
<keyword evidence="8" id="KW-1185">Reference proteome</keyword>
<name>A0ABU9XJE9_9BACI</name>
<feature type="transmembrane region" description="Helical" evidence="6">
    <location>
        <begin position="166"/>
        <end position="187"/>
    </location>
</feature>
<dbReference type="PANTHER" id="PTHR33545">
    <property type="entry name" value="UPF0750 MEMBRANE PROTEIN YITT-RELATED"/>
    <property type="match status" value="1"/>
</dbReference>
<dbReference type="PANTHER" id="PTHR33545:SF5">
    <property type="entry name" value="UPF0750 MEMBRANE PROTEIN YITT"/>
    <property type="match status" value="1"/>
</dbReference>
<keyword evidence="3 6" id="KW-0812">Transmembrane</keyword>
<evidence type="ECO:0000256" key="1">
    <source>
        <dbReference type="ARBA" id="ARBA00004651"/>
    </source>
</evidence>
<sequence length="195" mass="21012">MIQKAIAIVTGSIFIAIGINFFVIPHHLLDGGIIGIGLIGKYAFGFIPGLTIIILSLPLYVIAYFYYKSYFYNGIHGLLVTSFFIDLLRPIAHYSSTPIFMSSLIGGLLIGIGVSILLTNNISTGGSDLLALILARLSSINVGVIILIFDSLVILTGSIVIPQTNILYSTVLVSMVGITTFLITGYFNPTKRSSY</sequence>
<dbReference type="Proteomes" id="UP001444625">
    <property type="component" value="Unassembled WGS sequence"/>
</dbReference>
<dbReference type="InterPro" id="IPR051461">
    <property type="entry name" value="UPF0750_membrane"/>
</dbReference>
<feature type="transmembrane region" description="Helical" evidence="6">
    <location>
        <begin position="5"/>
        <end position="24"/>
    </location>
</feature>
<proteinExistence type="predicted"/>